<dbReference type="SMART" id="SM00267">
    <property type="entry name" value="GGDEF"/>
    <property type="match status" value="1"/>
</dbReference>
<evidence type="ECO:0000259" key="4">
    <source>
        <dbReference type="PROSITE" id="PS50887"/>
    </source>
</evidence>
<dbReference type="NCBIfam" id="TIGR00254">
    <property type="entry name" value="GGDEF"/>
    <property type="match status" value="1"/>
</dbReference>
<dbReference type="Pfam" id="PF09084">
    <property type="entry name" value="NMT1"/>
    <property type="match status" value="1"/>
</dbReference>
<dbReference type="EMBL" id="AP019782">
    <property type="protein sequence ID" value="BBL72146.1"/>
    <property type="molecule type" value="Genomic_DNA"/>
</dbReference>
<dbReference type="PROSITE" id="PS50112">
    <property type="entry name" value="PAS"/>
    <property type="match status" value="2"/>
</dbReference>
<dbReference type="Pfam" id="PF13426">
    <property type="entry name" value="PAS_9"/>
    <property type="match status" value="3"/>
</dbReference>
<dbReference type="FunFam" id="3.30.70.270:FF:000001">
    <property type="entry name" value="Diguanylate cyclase domain protein"/>
    <property type="match status" value="1"/>
</dbReference>
<dbReference type="Gene3D" id="3.40.190.10">
    <property type="entry name" value="Periplasmic binding protein-like II"/>
    <property type="match status" value="2"/>
</dbReference>
<feature type="domain" description="PAC" evidence="3">
    <location>
        <begin position="541"/>
        <end position="591"/>
    </location>
</feature>
<gene>
    <name evidence="5" type="ORF">MoryE10_27520</name>
</gene>
<feature type="domain" description="PAC" evidence="3">
    <location>
        <begin position="661"/>
        <end position="713"/>
    </location>
</feature>
<dbReference type="SMART" id="SM00086">
    <property type="entry name" value="PAC"/>
    <property type="match status" value="3"/>
</dbReference>
<dbReference type="NCBIfam" id="TIGR00229">
    <property type="entry name" value="sensory_box"/>
    <property type="match status" value="3"/>
</dbReference>
<evidence type="ECO:0000313" key="6">
    <source>
        <dbReference type="Proteomes" id="UP000824988"/>
    </source>
</evidence>
<dbReference type="InterPro" id="IPR015168">
    <property type="entry name" value="SsuA/THI5"/>
</dbReference>
<dbReference type="PANTHER" id="PTHR44757:SF2">
    <property type="entry name" value="BIOFILM ARCHITECTURE MAINTENANCE PROTEIN MBAA"/>
    <property type="match status" value="1"/>
</dbReference>
<dbReference type="SUPFAM" id="SSF55785">
    <property type="entry name" value="PYP-like sensor domain (PAS domain)"/>
    <property type="match status" value="3"/>
</dbReference>
<dbReference type="Proteomes" id="UP000824988">
    <property type="component" value="Chromosome"/>
</dbReference>
<dbReference type="SMART" id="SM00091">
    <property type="entry name" value="PAS"/>
    <property type="match status" value="3"/>
</dbReference>
<name>A0A8D5AJ84_9GAMM</name>
<evidence type="ECO:0008006" key="7">
    <source>
        <dbReference type="Google" id="ProtNLM"/>
    </source>
</evidence>
<dbReference type="InterPro" id="IPR000160">
    <property type="entry name" value="GGDEF_dom"/>
</dbReference>
<feature type="domain" description="PAS" evidence="2">
    <location>
        <begin position="588"/>
        <end position="644"/>
    </location>
</feature>
<evidence type="ECO:0000256" key="1">
    <source>
        <dbReference type="ARBA" id="ARBA00001946"/>
    </source>
</evidence>
<dbReference type="GO" id="GO:0003824">
    <property type="term" value="F:catalytic activity"/>
    <property type="evidence" value="ECO:0007669"/>
    <property type="project" value="UniProtKB-ARBA"/>
</dbReference>
<dbReference type="SUPFAM" id="SSF53850">
    <property type="entry name" value="Periplasmic binding protein-like II"/>
    <property type="match status" value="1"/>
</dbReference>
<comment type="cofactor">
    <cofactor evidence="1">
        <name>Mg(2+)</name>
        <dbReference type="ChEBI" id="CHEBI:18420"/>
    </cofactor>
</comment>
<evidence type="ECO:0000259" key="2">
    <source>
        <dbReference type="PROSITE" id="PS50112"/>
    </source>
</evidence>
<dbReference type="SUPFAM" id="SSF55073">
    <property type="entry name" value="Nucleotide cyclase"/>
    <property type="match status" value="1"/>
</dbReference>
<organism evidence="5 6">
    <name type="scientific">Methylogaea oryzae</name>
    <dbReference type="NCBI Taxonomy" id="1295382"/>
    <lineage>
        <taxon>Bacteria</taxon>
        <taxon>Pseudomonadati</taxon>
        <taxon>Pseudomonadota</taxon>
        <taxon>Gammaproteobacteria</taxon>
        <taxon>Methylococcales</taxon>
        <taxon>Methylococcaceae</taxon>
        <taxon>Methylogaea</taxon>
    </lineage>
</organism>
<sequence>MPLFAPAHALEPVTLQLKWTHQFQFAGYYAALEKGYYREAGLEVKLAEAMPGQSAVDAVLENKAEFGVGTSELLLLRMRGKPVVVLGVIMQHSPIALLSHGPPRIQNIQDLAGRSIMIEPGSAELFAMLRREKLPDNASLRIESHNFDVRDVIKGRVDAMSVYVTDELYEVERQGIPHLLFRPLTSGIDFYGDNLFTTEAQIRDHPERVKAFRAASLKGWKYAMENPAEIIRLIRERYSRHKTQEHLEFEAAAMARLMQVGLIEPGYMYPGRWQHIADTYAEVGMIDRAADLKGFLYENDPAADHAWLYKSLGATLAGLLCVGLVALRYFRLSAAYQESEGRFRALFEQMPDPAWITKGHRFIEANQAALKVMGYNHKADFLSLHPSQLSPELQPDGEPSQAKAERHLQALESQSVLRFEWVHAKADGTQLPVEVTLTHITLRGERAVYCVWRDISERKQAEQALRAESEKNRALLINASDGIGILDSEGRLVEVSHSLCDMLGYRREELLGMHVSHIDAYFGNEELNSLIERQLETPTRIQFETRNRRKDGSMIDMEVSGLAVVLGDKKFVFNSSRDITERKRVEQKLRLAASVFNHANEGIVISGPDGTILDVNETFTRLSGYSRKEVIGKNPRLLRSDQHPPEFYAAMWRRLLEEGHWQGEVWNRRKNGERYAVRLTISEVRGPQTELAQYVSLFTDITAQKEYGQRLERLAHYDTLTGLPNRALFYDHLRTALALARRNGERLGVLFLDLDGFKAVNDQYGHEAGDELLKQAADRISDCVRESDMVARLAGDEFTLILGALTDPVDMQRVSEKIIEALNTAFQLGEVRCQIGASVGTALYPDDTDGEADMDALIRCADIAMYRAKAAGKGKIVRYSDPVVNLENKTQAVLSAIT</sequence>
<dbReference type="Gene3D" id="3.30.450.20">
    <property type="entry name" value="PAS domain"/>
    <property type="match status" value="3"/>
</dbReference>
<evidence type="ECO:0000313" key="5">
    <source>
        <dbReference type="EMBL" id="BBL72146.1"/>
    </source>
</evidence>
<keyword evidence="6" id="KW-1185">Reference proteome</keyword>
<dbReference type="Gene3D" id="3.30.70.270">
    <property type="match status" value="1"/>
</dbReference>
<dbReference type="InterPro" id="IPR000014">
    <property type="entry name" value="PAS"/>
</dbReference>
<dbReference type="PANTHER" id="PTHR44757">
    <property type="entry name" value="DIGUANYLATE CYCLASE DGCP"/>
    <property type="match status" value="1"/>
</dbReference>
<evidence type="ECO:0000259" key="3">
    <source>
        <dbReference type="PROSITE" id="PS50113"/>
    </source>
</evidence>
<dbReference type="InterPro" id="IPR029787">
    <property type="entry name" value="Nucleotide_cyclase"/>
</dbReference>
<reference evidence="5" key="1">
    <citation type="submission" date="2019-06" db="EMBL/GenBank/DDBJ databases">
        <title>Complete genome sequence of Methylogaea oryzae strain JCM16910.</title>
        <authorList>
            <person name="Asakawa S."/>
        </authorList>
    </citation>
    <scope>NUCLEOTIDE SEQUENCE</scope>
    <source>
        <strain evidence="5">E10</strain>
    </source>
</reference>
<dbReference type="KEGG" id="moz:MoryE10_27520"/>
<proteinExistence type="predicted"/>
<dbReference type="PROSITE" id="PS50887">
    <property type="entry name" value="GGDEF"/>
    <property type="match status" value="1"/>
</dbReference>
<feature type="domain" description="PAS" evidence="2">
    <location>
        <begin position="468"/>
        <end position="542"/>
    </location>
</feature>
<dbReference type="AlphaFoldDB" id="A0A8D5AJ84"/>
<dbReference type="PROSITE" id="PS50113">
    <property type="entry name" value="PAC"/>
    <property type="match status" value="3"/>
</dbReference>
<dbReference type="InterPro" id="IPR000700">
    <property type="entry name" value="PAS-assoc_C"/>
</dbReference>
<protein>
    <recommendedName>
        <fullName evidence="7">Diguanylate cyclase</fullName>
    </recommendedName>
</protein>
<dbReference type="InterPro" id="IPR035965">
    <property type="entry name" value="PAS-like_dom_sf"/>
</dbReference>
<dbReference type="CDD" id="cd01949">
    <property type="entry name" value="GGDEF"/>
    <property type="match status" value="1"/>
</dbReference>
<dbReference type="InterPro" id="IPR043128">
    <property type="entry name" value="Rev_trsase/Diguanyl_cyclase"/>
</dbReference>
<dbReference type="CDD" id="cd00130">
    <property type="entry name" value="PAS"/>
    <property type="match status" value="3"/>
</dbReference>
<accession>A0A8D5AJ84</accession>
<dbReference type="InterPro" id="IPR052155">
    <property type="entry name" value="Biofilm_reg_signaling"/>
</dbReference>
<dbReference type="InterPro" id="IPR001610">
    <property type="entry name" value="PAC"/>
</dbReference>
<dbReference type="Pfam" id="PF00990">
    <property type="entry name" value="GGDEF"/>
    <property type="match status" value="1"/>
</dbReference>
<feature type="domain" description="PAC" evidence="3">
    <location>
        <begin position="417"/>
        <end position="467"/>
    </location>
</feature>
<feature type="domain" description="GGDEF" evidence="4">
    <location>
        <begin position="745"/>
        <end position="881"/>
    </location>
</feature>